<comment type="caution">
    <text evidence="11">The sequence shown here is derived from an EMBL/GenBank/DDBJ whole genome shotgun (WGS) entry which is preliminary data.</text>
</comment>
<evidence type="ECO:0000256" key="8">
    <source>
        <dbReference type="PIRSR" id="PIRSR604361-3"/>
    </source>
</evidence>
<evidence type="ECO:0000256" key="3">
    <source>
        <dbReference type="ARBA" id="ARBA00012081"/>
    </source>
</evidence>
<keyword evidence="4 8" id="KW-0479">Metal-binding</keyword>
<dbReference type="InterPro" id="IPR004361">
    <property type="entry name" value="Glyoxalase_1"/>
</dbReference>
<feature type="domain" description="VOC" evidence="10">
    <location>
        <begin position="50"/>
        <end position="191"/>
    </location>
</feature>
<evidence type="ECO:0000256" key="9">
    <source>
        <dbReference type="RuleBase" id="RU361179"/>
    </source>
</evidence>
<evidence type="ECO:0000256" key="5">
    <source>
        <dbReference type="ARBA" id="ARBA00022833"/>
    </source>
</evidence>
<comment type="function">
    <text evidence="9">Catalyzes the conversion of hemimercaptal, formed from methylglyoxal and glutathione, to S-lactoylglutathione.</text>
</comment>
<evidence type="ECO:0000313" key="12">
    <source>
        <dbReference type="Proteomes" id="UP000706124"/>
    </source>
</evidence>
<dbReference type="GO" id="GO:0046872">
    <property type="term" value="F:metal ion binding"/>
    <property type="evidence" value="ECO:0007669"/>
    <property type="project" value="UniProtKB-UniRule"/>
</dbReference>
<feature type="binding site" evidence="8">
    <location>
        <position position="273"/>
    </location>
    <ligand>
        <name>Zn(2+)</name>
        <dbReference type="ChEBI" id="CHEBI:29105"/>
        <note>ligand shared between dimeric partners</note>
    </ligand>
</feature>
<evidence type="ECO:0000313" key="11">
    <source>
        <dbReference type="EMBL" id="KAG5935144.1"/>
    </source>
</evidence>
<keyword evidence="5 8" id="KW-0862">Zinc</keyword>
<feature type="domain" description="VOC" evidence="10">
    <location>
        <begin position="209"/>
        <end position="350"/>
    </location>
</feature>
<dbReference type="PANTHER" id="PTHR10374">
    <property type="entry name" value="LACTOYLGLUTATHIONE LYASE GLYOXALASE I"/>
    <property type="match status" value="1"/>
</dbReference>
<comment type="catalytic activity">
    <reaction evidence="9">
        <text>(R)-S-lactoylglutathione = methylglyoxal + glutathione</text>
        <dbReference type="Rhea" id="RHEA:19069"/>
        <dbReference type="ChEBI" id="CHEBI:17158"/>
        <dbReference type="ChEBI" id="CHEBI:57474"/>
        <dbReference type="ChEBI" id="CHEBI:57925"/>
        <dbReference type="EC" id="4.4.1.5"/>
    </reaction>
</comment>
<dbReference type="PROSITE" id="PS00935">
    <property type="entry name" value="GLYOXALASE_I_2"/>
    <property type="match status" value="1"/>
</dbReference>
<dbReference type="InterPro" id="IPR037523">
    <property type="entry name" value="VOC_core"/>
</dbReference>
<dbReference type="PANTHER" id="PTHR10374:SF30">
    <property type="entry name" value="LACTOYLGLUTATHIONE LYASE"/>
    <property type="match status" value="1"/>
</dbReference>
<dbReference type="CDD" id="cd07233">
    <property type="entry name" value="GlxI_Zn"/>
    <property type="match status" value="2"/>
</dbReference>
<name>A0A9P7MAK8_9HYPO</name>
<sequence length="359" mass="40547">MNSFSAAQRIRALIHSLQPSPSHLGFPISKTHSVRHLATMVAKTDTSAYKLNHTMIRVKDPKASVKFYGFLGMSLVAKRAFPDNKFDLYFLGYNSPKAVSHGNSQANREGVIELTHNYGTENDPSFTVNTGNKEPHRGFGHTCISVDNIQSACQRLEDAGYKFQKKLTDGRMNNIAFALDPDGYWVEIIGQKPVEQTANIKETDVETYKMNHTMLRVKDAEKSLKFYQEVMGMTLFRTSENQSAGFNLYFLGYPGEQGPPNDEKTAHREGLLELTWNYGTEKDENFKYHNGNDEPQGFGHICVSVDDVEAACQRFDDLGVSWRKRLTDGRMKNIAFMLDPDGYSIEVIPNDKYSDKVPT</sequence>
<dbReference type="Proteomes" id="UP000706124">
    <property type="component" value="Unassembled WGS sequence"/>
</dbReference>
<dbReference type="SUPFAM" id="SSF54593">
    <property type="entry name" value="Glyoxalase/Bleomycin resistance protein/Dihydroxybiphenyl dioxygenase"/>
    <property type="match status" value="2"/>
</dbReference>
<comment type="pathway">
    <text evidence="1 9">Secondary metabolite metabolism; methylglyoxal degradation; (R)-lactate from methylglyoxal: step 1/2.</text>
</comment>
<keyword evidence="12" id="KW-1185">Reference proteome</keyword>
<comment type="cofactor">
    <cofactor evidence="8">
        <name>Zn(2+)</name>
        <dbReference type="ChEBI" id="CHEBI:29105"/>
    </cofactor>
    <text evidence="8">Binds 1 zinc ion per subunit. In the homodimer, two zinc ions are bound between subunits.</text>
</comment>
<dbReference type="Gene3D" id="3.10.180.10">
    <property type="entry name" value="2,3-Dihydroxybiphenyl 1,2-Dioxygenase, domain 1"/>
    <property type="match status" value="2"/>
</dbReference>
<gene>
    <name evidence="11" type="ORF">E4U60_003321</name>
</gene>
<organism evidence="11 12">
    <name type="scientific">Claviceps pazoutovae</name>
    <dbReference type="NCBI Taxonomy" id="1649127"/>
    <lineage>
        <taxon>Eukaryota</taxon>
        <taxon>Fungi</taxon>
        <taxon>Dikarya</taxon>
        <taxon>Ascomycota</taxon>
        <taxon>Pezizomycotina</taxon>
        <taxon>Sordariomycetes</taxon>
        <taxon>Hypocreomycetidae</taxon>
        <taxon>Hypocreales</taxon>
        <taxon>Clavicipitaceae</taxon>
        <taxon>Claviceps</taxon>
    </lineage>
</organism>
<dbReference type="OrthoDB" id="16820at2759"/>
<evidence type="ECO:0000256" key="2">
    <source>
        <dbReference type="ARBA" id="ARBA00010363"/>
    </source>
</evidence>
<dbReference type="InterPro" id="IPR018146">
    <property type="entry name" value="Glyoxalase_1_CS"/>
</dbReference>
<keyword evidence="6 9" id="KW-0456">Lyase</keyword>
<evidence type="ECO:0000259" key="10">
    <source>
        <dbReference type="PROSITE" id="PS51819"/>
    </source>
</evidence>
<dbReference type="AlphaFoldDB" id="A0A9P7MAK8"/>
<protein>
    <recommendedName>
        <fullName evidence="3 9">Lactoylglutathione lyase</fullName>
        <ecNumber evidence="3 9">4.4.1.5</ecNumber>
    </recommendedName>
    <alternativeName>
        <fullName evidence="9">Glyoxalase I</fullName>
    </alternativeName>
</protein>
<dbReference type="InterPro" id="IPR029068">
    <property type="entry name" value="Glyas_Bleomycin-R_OHBP_Dase"/>
</dbReference>
<evidence type="ECO:0000256" key="4">
    <source>
        <dbReference type="ARBA" id="ARBA00022723"/>
    </source>
</evidence>
<evidence type="ECO:0000256" key="7">
    <source>
        <dbReference type="PIRSR" id="PIRSR604361-1"/>
    </source>
</evidence>
<accession>A0A9P7MAK8</accession>
<feature type="active site" description="Proton donor/acceptor" evidence="7">
    <location>
        <position position="346"/>
    </location>
</feature>
<dbReference type="PROSITE" id="PS00934">
    <property type="entry name" value="GLYOXALASE_I_1"/>
    <property type="match status" value="2"/>
</dbReference>
<evidence type="ECO:0000256" key="1">
    <source>
        <dbReference type="ARBA" id="ARBA00005008"/>
    </source>
</evidence>
<dbReference type="InterPro" id="IPR004360">
    <property type="entry name" value="Glyas_Fos-R_dOase_dom"/>
</dbReference>
<dbReference type="EMBL" id="SRPO01000269">
    <property type="protein sequence ID" value="KAG5935144.1"/>
    <property type="molecule type" value="Genomic_DNA"/>
</dbReference>
<reference evidence="11 12" key="1">
    <citation type="journal article" date="2020" name="bioRxiv">
        <title>Whole genome comparisons of ergot fungi reveals the divergence and evolution of species within the genus Claviceps are the result of varying mechanisms driving genome evolution and host range expansion.</title>
        <authorList>
            <person name="Wyka S.A."/>
            <person name="Mondo S.J."/>
            <person name="Liu M."/>
            <person name="Dettman J."/>
            <person name="Nalam V."/>
            <person name="Broders K.D."/>
        </authorList>
    </citation>
    <scope>NUCLEOTIDE SEQUENCE [LARGE SCALE GENOMIC DNA]</scope>
    <source>
        <strain evidence="11 12">CCC 1485</strain>
    </source>
</reference>
<dbReference type="Pfam" id="PF00903">
    <property type="entry name" value="Glyoxalase"/>
    <property type="match status" value="2"/>
</dbReference>
<feature type="binding site" evidence="8">
    <location>
        <position position="300"/>
    </location>
    <ligand>
        <name>Zn(2+)</name>
        <dbReference type="ChEBI" id="CHEBI:29105"/>
        <note>ligand shared between dimeric partners</note>
    </ligand>
</feature>
<dbReference type="GO" id="GO:0004462">
    <property type="term" value="F:lactoylglutathione lyase activity"/>
    <property type="evidence" value="ECO:0007669"/>
    <property type="project" value="UniProtKB-UniRule"/>
</dbReference>
<dbReference type="PROSITE" id="PS51819">
    <property type="entry name" value="VOC"/>
    <property type="match status" value="2"/>
</dbReference>
<dbReference type="NCBIfam" id="TIGR00068">
    <property type="entry name" value="glyox_I"/>
    <property type="match status" value="2"/>
</dbReference>
<proteinExistence type="inferred from homology"/>
<dbReference type="EC" id="4.4.1.5" evidence="3 9"/>
<evidence type="ECO:0000256" key="6">
    <source>
        <dbReference type="ARBA" id="ARBA00023239"/>
    </source>
</evidence>
<comment type="similarity">
    <text evidence="2 9">Belongs to the glyoxalase I family.</text>
</comment>
<feature type="binding site" evidence="8">
    <location>
        <position position="346"/>
    </location>
    <ligand>
        <name>Zn(2+)</name>
        <dbReference type="ChEBI" id="CHEBI:29105"/>
        <note>ligand shared between dimeric partners</note>
    </ligand>
</feature>